<dbReference type="EMBL" id="JAUJYO010000017">
    <property type="protein sequence ID" value="KAK1293069.1"/>
    <property type="molecule type" value="Genomic_DNA"/>
</dbReference>
<feature type="transmembrane region" description="Helical" evidence="1">
    <location>
        <begin position="82"/>
        <end position="102"/>
    </location>
</feature>
<accession>A0AAV9CX89</accession>
<protein>
    <submittedName>
        <fullName evidence="2">Uncharacterized protein</fullName>
    </submittedName>
</protein>
<dbReference type="Proteomes" id="UP001180020">
    <property type="component" value="Unassembled WGS sequence"/>
</dbReference>
<proteinExistence type="predicted"/>
<comment type="caution">
    <text evidence="2">The sequence shown here is derived from an EMBL/GenBank/DDBJ whole genome shotgun (WGS) entry which is preliminary data.</text>
</comment>
<keyword evidence="1" id="KW-1133">Transmembrane helix</keyword>
<keyword evidence="1" id="KW-0812">Transmembrane</keyword>
<evidence type="ECO:0000313" key="2">
    <source>
        <dbReference type="EMBL" id="KAK1293069.1"/>
    </source>
</evidence>
<reference evidence="2" key="1">
    <citation type="journal article" date="2023" name="Nat. Commun.">
        <title>Diploid and tetraploid genomes of Acorus and the evolution of monocots.</title>
        <authorList>
            <person name="Ma L."/>
            <person name="Liu K.W."/>
            <person name="Li Z."/>
            <person name="Hsiao Y.Y."/>
            <person name="Qi Y."/>
            <person name="Fu T."/>
            <person name="Tang G.D."/>
            <person name="Zhang D."/>
            <person name="Sun W.H."/>
            <person name="Liu D.K."/>
            <person name="Li Y."/>
            <person name="Chen G.Z."/>
            <person name="Liu X.D."/>
            <person name="Liao X.Y."/>
            <person name="Jiang Y.T."/>
            <person name="Yu X."/>
            <person name="Hao Y."/>
            <person name="Huang J."/>
            <person name="Zhao X.W."/>
            <person name="Ke S."/>
            <person name="Chen Y.Y."/>
            <person name="Wu W.L."/>
            <person name="Hsu J.L."/>
            <person name="Lin Y.F."/>
            <person name="Huang M.D."/>
            <person name="Li C.Y."/>
            <person name="Huang L."/>
            <person name="Wang Z.W."/>
            <person name="Zhao X."/>
            <person name="Zhong W.Y."/>
            <person name="Peng D.H."/>
            <person name="Ahmad S."/>
            <person name="Lan S."/>
            <person name="Zhang J.S."/>
            <person name="Tsai W.C."/>
            <person name="Van de Peer Y."/>
            <person name="Liu Z.J."/>
        </authorList>
    </citation>
    <scope>NUCLEOTIDE SEQUENCE</scope>
    <source>
        <strain evidence="2">CP</strain>
    </source>
</reference>
<evidence type="ECO:0000313" key="3">
    <source>
        <dbReference type="Proteomes" id="UP001180020"/>
    </source>
</evidence>
<reference evidence="2" key="2">
    <citation type="submission" date="2023-06" db="EMBL/GenBank/DDBJ databases">
        <authorList>
            <person name="Ma L."/>
            <person name="Liu K.-W."/>
            <person name="Li Z."/>
            <person name="Hsiao Y.-Y."/>
            <person name="Qi Y."/>
            <person name="Fu T."/>
            <person name="Tang G."/>
            <person name="Zhang D."/>
            <person name="Sun W.-H."/>
            <person name="Liu D.-K."/>
            <person name="Li Y."/>
            <person name="Chen G.-Z."/>
            <person name="Liu X.-D."/>
            <person name="Liao X.-Y."/>
            <person name="Jiang Y.-T."/>
            <person name="Yu X."/>
            <person name="Hao Y."/>
            <person name="Huang J."/>
            <person name="Zhao X.-W."/>
            <person name="Ke S."/>
            <person name="Chen Y.-Y."/>
            <person name="Wu W.-L."/>
            <person name="Hsu J.-L."/>
            <person name="Lin Y.-F."/>
            <person name="Huang M.-D."/>
            <person name="Li C.-Y."/>
            <person name="Huang L."/>
            <person name="Wang Z.-W."/>
            <person name="Zhao X."/>
            <person name="Zhong W.-Y."/>
            <person name="Peng D.-H."/>
            <person name="Ahmad S."/>
            <person name="Lan S."/>
            <person name="Zhang J.-S."/>
            <person name="Tsai W.-C."/>
            <person name="Van De Peer Y."/>
            <person name="Liu Z.-J."/>
        </authorList>
    </citation>
    <scope>NUCLEOTIDE SEQUENCE</scope>
    <source>
        <strain evidence="2">CP</strain>
        <tissue evidence="2">Leaves</tissue>
    </source>
</reference>
<dbReference type="AlphaFoldDB" id="A0AAV9CX89"/>
<keyword evidence="1" id="KW-0472">Membrane</keyword>
<gene>
    <name evidence="2" type="ORF">QJS10_CPB17g02553</name>
</gene>
<sequence length="158" mass="17975">MRGSVGSSPGPVEARHRVSETLFINKTFASHSYKKHRLSVSALYFFQEFGKQPPKWINTFASSTETITYSQCFLCQKHSKHIWIIVVVAVVIATTLLLPVSWKLLCLRRKQKGLTEVSGPIHQGEHMNCFSVGFSTAPRKNTDSAFKYNYSLNCSFYY</sequence>
<keyword evidence="3" id="KW-1185">Reference proteome</keyword>
<evidence type="ECO:0000256" key="1">
    <source>
        <dbReference type="SAM" id="Phobius"/>
    </source>
</evidence>
<name>A0AAV9CX89_ACOCL</name>
<organism evidence="2 3">
    <name type="scientific">Acorus calamus</name>
    <name type="common">Sweet flag</name>
    <dbReference type="NCBI Taxonomy" id="4465"/>
    <lineage>
        <taxon>Eukaryota</taxon>
        <taxon>Viridiplantae</taxon>
        <taxon>Streptophyta</taxon>
        <taxon>Embryophyta</taxon>
        <taxon>Tracheophyta</taxon>
        <taxon>Spermatophyta</taxon>
        <taxon>Magnoliopsida</taxon>
        <taxon>Liliopsida</taxon>
        <taxon>Acoraceae</taxon>
        <taxon>Acorus</taxon>
    </lineage>
</organism>